<feature type="transmembrane region" description="Helical" evidence="1">
    <location>
        <begin position="29"/>
        <end position="51"/>
    </location>
</feature>
<dbReference type="Proteomes" id="UP000054624">
    <property type="component" value="Unassembled WGS sequence"/>
</dbReference>
<dbReference type="OrthoDB" id="9131185at2"/>
<protein>
    <submittedName>
        <fullName evidence="2">Uncharacterized protein</fullName>
    </submittedName>
</protein>
<reference evidence="3" key="1">
    <citation type="submission" date="2016-01" db="EMBL/GenBank/DDBJ databases">
        <authorList>
            <person name="Peeters Charlotte."/>
        </authorList>
    </citation>
    <scope>NUCLEOTIDE SEQUENCE [LARGE SCALE GENOMIC DNA]</scope>
</reference>
<gene>
    <name evidence="2" type="ORF">AWB76_05279</name>
</gene>
<keyword evidence="1" id="KW-1133">Transmembrane helix</keyword>
<accession>A0A158C9F8</accession>
<organism evidence="2 3">
    <name type="scientific">Caballeronia temeraria</name>
    <dbReference type="NCBI Taxonomy" id="1777137"/>
    <lineage>
        <taxon>Bacteria</taxon>
        <taxon>Pseudomonadati</taxon>
        <taxon>Pseudomonadota</taxon>
        <taxon>Betaproteobacteria</taxon>
        <taxon>Burkholderiales</taxon>
        <taxon>Burkholderiaceae</taxon>
        <taxon>Caballeronia</taxon>
    </lineage>
</organism>
<feature type="transmembrane region" description="Helical" evidence="1">
    <location>
        <begin position="63"/>
        <end position="83"/>
    </location>
</feature>
<sequence length="116" mass="12853">MQLDERTYTKQQWEAIALYVEARKRRRRFLFQAGAAAVFGCGSVLITRSLMQAGAELSSALQWTQTVAPIVLLVVLCLGAFAFQREVASGREAMLASGLTAQFVADFEKYPTSKFP</sequence>
<dbReference type="EMBL" id="FCOI02000021">
    <property type="protein sequence ID" value="SAK78995.1"/>
    <property type="molecule type" value="Genomic_DNA"/>
</dbReference>
<keyword evidence="1" id="KW-0812">Transmembrane</keyword>
<dbReference type="STRING" id="1777137.AWB76_05279"/>
<evidence type="ECO:0000313" key="3">
    <source>
        <dbReference type="Proteomes" id="UP000054624"/>
    </source>
</evidence>
<dbReference type="AlphaFoldDB" id="A0A158C9F8"/>
<evidence type="ECO:0000256" key="1">
    <source>
        <dbReference type="SAM" id="Phobius"/>
    </source>
</evidence>
<keyword evidence="3" id="KW-1185">Reference proteome</keyword>
<name>A0A158C9F8_9BURK</name>
<proteinExistence type="predicted"/>
<evidence type="ECO:0000313" key="2">
    <source>
        <dbReference type="EMBL" id="SAK78995.1"/>
    </source>
</evidence>
<keyword evidence="1" id="KW-0472">Membrane</keyword>
<dbReference type="RefSeq" id="WP_061162985.1">
    <property type="nucleotide sequence ID" value="NZ_FCOI02000021.1"/>
</dbReference>